<keyword evidence="7 13" id="KW-0547">Nucleotide-binding</keyword>
<organism evidence="17 18">
    <name type="scientific">Guopingia tenuis</name>
    <dbReference type="NCBI Taxonomy" id="2763656"/>
    <lineage>
        <taxon>Bacteria</taxon>
        <taxon>Bacillati</taxon>
        <taxon>Bacillota</taxon>
        <taxon>Clostridia</taxon>
        <taxon>Christensenellales</taxon>
        <taxon>Christensenellaceae</taxon>
        <taxon>Guopingia</taxon>
    </lineage>
</organism>
<dbReference type="NCBIfam" id="TIGR00657">
    <property type="entry name" value="asp_kinases"/>
    <property type="match status" value="1"/>
</dbReference>
<dbReference type="RefSeq" id="WP_178621734.1">
    <property type="nucleotide sequence ID" value="NZ_JACRSS010000003.1"/>
</dbReference>
<sequence length="439" mass="48204">MAGIVAKFGGSSLADAAQLEKVKKIIEANPERRYVVPSAPGKRHSDDTKVTDLLYMFQKSVQYGHDSTEIFRKIFERYVGIRDALHLSIPIEEYLETVRENVMKGASEDYTASRGEYLNGLLLADLLGYEFIDAAEVVFFDKRGKYDAAKTIDHMETRLLKAGRAVIPGFYGSMPDGSIKTFSRGGSDVTGAIVAAAASADLYENWTDVSGFFMADPRIVKNAKKIDCITYKELRELSYMGASVLHEDSIFPVYQAAIPINVRNTNAPEESGTMIVPMIEDEDGPAVTGIAGKKNFTVLSIEKNGMNTELGFGRKVLACIEKYSIPFEHMPSSIDTLCVVLEDSKVKDNINDIIDDIHRVCEPDSVEVVGHMALIATVGRRMIRSVGCAARLFGALADANINIRMIDQGSSELNIIVGVENDDFEKAMNAIHNAFAGEN</sequence>
<dbReference type="EC" id="2.7.2.4" evidence="14"/>
<keyword evidence="15" id="KW-0028">Amino-acid biosynthesis</keyword>
<dbReference type="AlphaFoldDB" id="A0A926DJ14"/>
<evidence type="ECO:0000256" key="12">
    <source>
        <dbReference type="ARBA" id="ARBA00047872"/>
    </source>
</evidence>
<evidence type="ECO:0000256" key="6">
    <source>
        <dbReference type="ARBA" id="ARBA00022679"/>
    </source>
</evidence>
<feature type="domain" description="ACT" evidence="16">
    <location>
        <begin position="377"/>
        <end position="439"/>
    </location>
</feature>
<evidence type="ECO:0000256" key="7">
    <source>
        <dbReference type="ARBA" id="ARBA00022741"/>
    </source>
</evidence>
<dbReference type="GO" id="GO:0004072">
    <property type="term" value="F:aspartate kinase activity"/>
    <property type="evidence" value="ECO:0007669"/>
    <property type="project" value="UniProtKB-EC"/>
</dbReference>
<evidence type="ECO:0000256" key="2">
    <source>
        <dbReference type="ARBA" id="ARBA00004766"/>
    </source>
</evidence>
<evidence type="ECO:0000256" key="15">
    <source>
        <dbReference type="RuleBase" id="RU004249"/>
    </source>
</evidence>
<dbReference type="GO" id="GO:0009090">
    <property type="term" value="P:homoserine biosynthetic process"/>
    <property type="evidence" value="ECO:0007669"/>
    <property type="project" value="TreeGrafter"/>
</dbReference>
<dbReference type="EMBL" id="JACRSS010000003">
    <property type="protein sequence ID" value="MBC8538677.1"/>
    <property type="molecule type" value="Genomic_DNA"/>
</dbReference>
<evidence type="ECO:0000256" key="8">
    <source>
        <dbReference type="ARBA" id="ARBA00022777"/>
    </source>
</evidence>
<evidence type="ECO:0000256" key="4">
    <source>
        <dbReference type="ARBA" id="ARBA00005139"/>
    </source>
</evidence>
<dbReference type="GO" id="GO:0019877">
    <property type="term" value="P:diaminopimelate biosynthetic process"/>
    <property type="evidence" value="ECO:0007669"/>
    <property type="project" value="UniProtKB-KW"/>
</dbReference>
<proteinExistence type="inferred from homology"/>
<comment type="pathway">
    <text evidence="4 15">Amino-acid biosynthesis; L-threonine biosynthesis; L-threonine from L-aspartate: step 1/5.</text>
</comment>
<dbReference type="SUPFAM" id="SSF55021">
    <property type="entry name" value="ACT-like"/>
    <property type="match status" value="2"/>
</dbReference>
<protein>
    <recommendedName>
        <fullName evidence="14">Aspartokinase</fullName>
        <ecNumber evidence="14">2.7.2.4</ecNumber>
    </recommendedName>
</protein>
<keyword evidence="10" id="KW-0220">Diaminopimelate biosynthesis</keyword>
<dbReference type="PROSITE" id="PS00324">
    <property type="entry name" value="ASPARTOKINASE"/>
    <property type="match status" value="1"/>
</dbReference>
<evidence type="ECO:0000256" key="5">
    <source>
        <dbReference type="ARBA" id="ARBA00010122"/>
    </source>
</evidence>
<feature type="binding site" evidence="13">
    <location>
        <begin position="7"/>
        <end position="10"/>
    </location>
    <ligand>
        <name>ATP</name>
        <dbReference type="ChEBI" id="CHEBI:30616"/>
    </ligand>
</feature>
<comment type="caution">
    <text evidence="17">The sequence shown here is derived from an EMBL/GenBank/DDBJ whole genome shotgun (WGS) entry which is preliminary data.</text>
</comment>
<dbReference type="NCBIfam" id="NF006540">
    <property type="entry name" value="PRK09034.1"/>
    <property type="match status" value="1"/>
</dbReference>
<dbReference type="PIRSF" id="PIRSF000726">
    <property type="entry name" value="Asp_kin"/>
    <property type="match status" value="1"/>
</dbReference>
<reference evidence="17" key="1">
    <citation type="submission" date="2020-08" db="EMBL/GenBank/DDBJ databases">
        <title>Genome public.</title>
        <authorList>
            <person name="Liu C."/>
            <person name="Sun Q."/>
        </authorList>
    </citation>
    <scope>NUCLEOTIDE SEQUENCE</scope>
    <source>
        <strain evidence="17">NSJ-63</strain>
    </source>
</reference>
<dbReference type="GO" id="GO:0005524">
    <property type="term" value="F:ATP binding"/>
    <property type="evidence" value="ECO:0007669"/>
    <property type="project" value="UniProtKB-KW"/>
</dbReference>
<dbReference type="InterPro" id="IPR005260">
    <property type="entry name" value="Asp_kin_monofn"/>
</dbReference>
<dbReference type="Gene3D" id="3.40.1160.10">
    <property type="entry name" value="Acetylglutamate kinase-like"/>
    <property type="match status" value="1"/>
</dbReference>
<dbReference type="GO" id="GO:0005829">
    <property type="term" value="C:cytosol"/>
    <property type="evidence" value="ECO:0007669"/>
    <property type="project" value="TreeGrafter"/>
</dbReference>
<evidence type="ECO:0000313" key="17">
    <source>
        <dbReference type="EMBL" id="MBC8538677.1"/>
    </source>
</evidence>
<keyword evidence="9 13" id="KW-0067">ATP-binding</keyword>
<dbReference type="Pfam" id="PF22468">
    <property type="entry name" value="ACT_9"/>
    <property type="match status" value="1"/>
</dbReference>
<dbReference type="PANTHER" id="PTHR21499">
    <property type="entry name" value="ASPARTATE KINASE"/>
    <property type="match status" value="1"/>
</dbReference>
<keyword evidence="8 14" id="KW-0418">Kinase</keyword>
<dbReference type="InterPro" id="IPR036393">
    <property type="entry name" value="AceGlu_kinase-like_sf"/>
</dbReference>
<dbReference type="Gene3D" id="3.30.2130.10">
    <property type="entry name" value="VC0802-like"/>
    <property type="match status" value="1"/>
</dbReference>
<evidence type="ECO:0000256" key="10">
    <source>
        <dbReference type="ARBA" id="ARBA00022915"/>
    </source>
</evidence>
<feature type="binding site" evidence="13">
    <location>
        <position position="51"/>
    </location>
    <ligand>
        <name>substrate</name>
    </ligand>
</feature>
<keyword evidence="18" id="KW-1185">Reference proteome</keyword>
<comment type="catalytic activity">
    <reaction evidence="12 14">
        <text>L-aspartate + ATP = 4-phospho-L-aspartate + ADP</text>
        <dbReference type="Rhea" id="RHEA:23776"/>
        <dbReference type="ChEBI" id="CHEBI:29991"/>
        <dbReference type="ChEBI" id="CHEBI:30616"/>
        <dbReference type="ChEBI" id="CHEBI:57535"/>
        <dbReference type="ChEBI" id="CHEBI:456216"/>
        <dbReference type="EC" id="2.7.2.4"/>
    </reaction>
</comment>
<evidence type="ECO:0000256" key="14">
    <source>
        <dbReference type="RuleBase" id="RU003448"/>
    </source>
</evidence>
<evidence type="ECO:0000256" key="13">
    <source>
        <dbReference type="PIRSR" id="PIRSR000726-1"/>
    </source>
</evidence>
<feature type="binding site" evidence="13">
    <location>
        <position position="116"/>
    </location>
    <ligand>
        <name>substrate</name>
    </ligand>
</feature>
<evidence type="ECO:0000259" key="16">
    <source>
        <dbReference type="PROSITE" id="PS51671"/>
    </source>
</evidence>
<dbReference type="SUPFAM" id="SSF53633">
    <property type="entry name" value="Carbamate kinase-like"/>
    <property type="match status" value="1"/>
</dbReference>
<evidence type="ECO:0000256" key="11">
    <source>
        <dbReference type="ARBA" id="ARBA00023154"/>
    </source>
</evidence>
<keyword evidence="6 14" id="KW-0808">Transferase</keyword>
<dbReference type="InterPro" id="IPR045865">
    <property type="entry name" value="ACT-like_dom_sf"/>
</dbReference>
<comment type="similarity">
    <text evidence="5 14">Belongs to the aspartokinase family.</text>
</comment>
<dbReference type="InterPro" id="IPR002912">
    <property type="entry name" value="ACT_dom"/>
</dbReference>
<comment type="pathway">
    <text evidence="2 15">Amino-acid biosynthesis; L-lysine biosynthesis via DAP pathway; (S)-tetrahydrodipicolinate from L-aspartate: step 1/4.</text>
</comment>
<comment type="pathway">
    <text evidence="3 15">Amino-acid biosynthesis; L-methionine biosynthesis via de novo pathway; L-homoserine from L-aspartate: step 1/3.</text>
</comment>
<dbReference type="PROSITE" id="PS51671">
    <property type="entry name" value="ACT"/>
    <property type="match status" value="1"/>
</dbReference>
<evidence type="ECO:0000256" key="9">
    <source>
        <dbReference type="ARBA" id="ARBA00022840"/>
    </source>
</evidence>
<dbReference type="GO" id="GO:0009089">
    <property type="term" value="P:lysine biosynthetic process via diaminopimelate"/>
    <property type="evidence" value="ECO:0007669"/>
    <property type="project" value="InterPro"/>
</dbReference>
<evidence type="ECO:0000313" key="18">
    <source>
        <dbReference type="Proteomes" id="UP000617951"/>
    </source>
</evidence>
<evidence type="ECO:0000256" key="3">
    <source>
        <dbReference type="ARBA" id="ARBA00004986"/>
    </source>
</evidence>
<gene>
    <name evidence="17" type="ORF">H8693_06985</name>
</gene>
<dbReference type="InterPro" id="IPR001341">
    <property type="entry name" value="Asp_kinase"/>
</dbReference>
<dbReference type="InterPro" id="IPR054352">
    <property type="entry name" value="ACT_Aspartokinase"/>
</dbReference>
<name>A0A926DJ14_9FIRM</name>
<dbReference type="InterPro" id="IPR018042">
    <property type="entry name" value="Aspartate_kinase_CS"/>
</dbReference>
<dbReference type="CDD" id="cd04916">
    <property type="entry name" value="ACT_AKiii-YclM-BS_2"/>
    <property type="match status" value="1"/>
</dbReference>
<feature type="binding site" evidence="13">
    <location>
        <position position="218"/>
    </location>
    <ligand>
        <name>ATP</name>
        <dbReference type="ChEBI" id="CHEBI:30616"/>
    </ligand>
</feature>
<dbReference type="FunFam" id="3.30.2130.10:FF:000001">
    <property type="entry name" value="Bifunctional aspartokinase/homoserine dehydrogenase"/>
    <property type="match status" value="1"/>
</dbReference>
<evidence type="ECO:0000256" key="1">
    <source>
        <dbReference type="ARBA" id="ARBA00003121"/>
    </source>
</evidence>
<dbReference type="Proteomes" id="UP000617951">
    <property type="component" value="Unassembled WGS sequence"/>
</dbReference>
<keyword evidence="11" id="KW-0457">Lysine biosynthesis</keyword>
<dbReference type="Pfam" id="PF00696">
    <property type="entry name" value="AA_kinase"/>
    <property type="match status" value="1"/>
</dbReference>
<dbReference type="PANTHER" id="PTHR21499:SF67">
    <property type="entry name" value="ASPARTOKINASE 3"/>
    <property type="match status" value="1"/>
</dbReference>
<feature type="binding site" evidence="13">
    <location>
        <begin position="207"/>
        <end position="208"/>
    </location>
    <ligand>
        <name>ATP</name>
        <dbReference type="ChEBI" id="CHEBI:30616"/>
    </ligand>
</feature>
<comment type="function">
    <text evidence="1">Catalyzes the phosphorylation of the beta-carboxyl group of aspartic acid with ATP to yield 4-phospho-L-aspartate, which is involved in the branched biosynthetic pathway leading to the biosynthesis of amino acids threonine, isoleucine and methionine.</text>
</comment>
<accession>A0A926DJ14</accession>
<dbReference type="InterPro" id="IPR001048">
    <property type="entry name" value="Asp/Glu/Uridylate_kinase"/>
</dbReference>